<organism evidence="2 3">
    <name type="scientific">Carex littledalei</name>
    <dbReference type="NCBI Taxonomy" id="544730"/>
    <lineage>
        <taxon>Eukaryota</taxon>
        <taxon>Viridiplantae</taxon>
        <taxon>Streptophyta</taxon>
        <taxon>Embryophyta</taxon>
        <taxon>Tracheophyta</taxon>
        <taxon>Spermatophyta</taxon>
        <taxon>Magnoliopsida</taxon>
        <taxon>Liliopsida</taxon>
        <taxon>Poales</taxon>
        <taxon>Cyperaceae</taxon>
        <taxon>Cyperoideae</taxon>
        <taxon>Cariceae</taxon>
        <taxon>Carex</taxon>
        <taxon>Carex subgen. Euthyceras</taxon>
    </lineage>
</organism>
<gene>
    <name evidence="2" type="ORF">FCM35_KLT11501</name>
</gene>
<dbReference type="AlphaFoldDB" id="A0A833QRC6"/>
<evidence type="ECO:0000313" key="2">
    <source>
        <dbReference type="EMBL" id="KAF3324034.1"/>
    </source>
</evidence>
<keyword evidence="3" id="KW-1185">Reference proteome</keyword>
<feature type="compositionally biased region" description="Low complexity" evidence="1">
    <location>
        <begin position="915"/>
        <end position="933"/>
    </location>
</feature>
<protein>
    <submittedName>
        <fullName evidence="2">Uncharacterized protein</fullName>
    </submittedName>
</protein>
<dbReference type="EMBL" id="SWLB01000022">
    <property type="protein sequence ID" value="KAF3324034.1"/>
    <property type="molecule type" value="Genomic_DNA"/>
</dbReference>
<dbReference type="OrthoDB" id="630817at2759"/>
<feature type="region of interest" description="Disordered" evidence="1">
    <location>
        <begin position="23"/>
        <end position="53"/>
    </location>
</feature>
<dbReference type="PANTHER" id="PTHR33167:SF4">
    <property type="entry name" value="TRANSCRIPTION FACTOR, PUTATIVE (DUF863)-RELATED"/>
    <property type="match status" value="1"/>
</dbReference>
<evidence type="ECO:0000256" key="1">
    <source>
        <dbReference type="SAM" id="MobiDB-lite"/>
    </source>
</evidence>
<dbReference type="PANTHER" id="PTHR33167">
    <property type="entry name" value="TRANSCRIPTION FACTOR, PUTATIVE (DUF863)-RELATED"/>
    <property type="match status" value="1"/>
</dbReference>
<feature type="compositionally biased region" description="Polar residues" evidence="1">
    <location>
        <begin position="760"/>
        <end position="774"/>
    </location>
</feature>
<comment type="caution">
    <text evidence="2">The sequence shown here is derived from an EMBL/GenBank/DDBJ whole genome shotgun (WGS) entry which is preliminary data.</text>
</comment>
<feature type="region of interest" description="Disordered" evidence="1">
    <location>
        <begin position="687"/>
        <end position="791"/>
    </location>
</feature>
<feature type="compositionally biased region" description="Polar residues" evidence="1">
    <location>
        <begin position="24"/>
        <end position="53"/>
    </location>
</feature>
<dbReference type="Pfam" id="PF05904">
    <property type="entry name" value="DUF863"/>
    <property type="match status" value="1"/>
</dbReference>
<dbReference type="Proteomes" id="UP000623129">
    <property type="component" value="Unassembled WGS sequence"/>
</dbReference>
<evidence type="ECO:0000313" key="3">
    <source>
        <dbReference type="Proteomes" id="UP000623129"/>
    </source>
</evidence>
<dbReference type="InterPro" id="IPR008581">
    <property type="entry name" value="DUF863_pln"/>
</dbReference>
<feature type="compositionally biased region" description="Polar residues" evidence="1">
    <location>
        <begin position="699"/>
        <end position="712"/>
    </location>
</feature>
<name>A0A833QRC6_9POAL</name>
<feature type="region of interest" description="Disordered" evidence="1">
    <location>
        <begin position="900"/>
        <end position="933"/>
    </location>
</feature>
<proteinExistence type="predicted"/>
<accession>A0A833QRC6</accession>
<feature type="compositionally biased region" description="Polar residues" evidence="1">
    <location>
        <begin position="720"/>
        <end position="747"/>
    </location>
</feature>
<reference evidence="2" key="1">
    <citation type="submission" date="2020-01" db="EMBL/GenBank/DDBJ databases">
        <title>Genome sequence of Kobresia littledalei, the first chromosome-level genome in the family Cyperaceae.</title>
        <authorList>
            <person name="Qu G."/>
        </authorList>
    </citation>
    <scope>NUCLEOTIDE SEQUENCE</scope>
    <source>
        <strain evidence="2">C.B.Clarke</strain>
        <tissue evidence="2">Leaf</tissue>
    </source>
</reference>
<sequence>MVHELHRLWRVQRDLMLEYERNPLQRNSSSSPVPTNQHSTNENNSVFDSNQNRPNFEFVREGSAQSSANIVPAKKPMFDLRLPASDYIENGNGLEGGFGLGNNTVSCFGKGGVFSSANGAGISGSERNLVADLNEPAEVITGLDFLGVNRDPVWHRRVDEGSSSGLFSGNRKIANEDWSLEKEKGGNSSGVNFFNPDRSHPNFTSSNSPGVNFFTTYRSHQNLFKDQHAIAPQLFGQKLTFSSDTSQTQSTHIFSSNNSSNNNYNNHYSVAPTSFPVLDSSPHYNILNKNKGLMAGSIHPLSPFFNNGSGTAIRGTGGNSGYFLNAPRNLVLGSSGGQSFDLSKSNWEKNFAPDTGMDLNKPIPEGNREIKGIKLFGSNCGGLVSEADWKKNEINLNNTANEDELSRKASSSASVVAGEPNSCNMKLLGFPLFGNSSSNNKSALHANESSKSERRVDYEHVGPAKRAFIDLNEDLPLENDPNSLKERNEGKITRYVIDLEMPASQFEEADVGMQHEIEIERESRLDSSDTEAANTIVAISQLKINPTPSFHQPDALVWFADLAVSGCDKRGSEPESDSEDLFESMTLKLEEVKSDDRFGTGNFCEKKFEGESSSVAGETGYTSLLFTRGRRGPARKRRQRRDFQRDVLPTIASLSRVEVTEDLQMIGGLMRACGQEFDSILTRRVGRGTSNAKGKRQQRSPQVNSPLRTPQVKQPDKHLPQTSSSKGNLPQSNPLLRTPPQANTLQNPCVKPPQRIPKGSNPQRNPPVMNQQSGVPLVNQPHGGPVMGPPQKVSLENQQQRTLQPIRPQKITLVNHAHRFTLFNPRQKAVPINLSQNIHGGTEVAHSDMVLVANQMQRSEQNNQPQRSVYMGQSHTSVQAIPQQTVNQSSDMEGEGLSVIGWGRTTARRNRRPRGLPLAPQQQQPGNNNHSCL</sequence>